<evidence type="ECO:0000313" key="2">
    <source>
        <dbReference type="Proteomes" id="UP000646365"/>
    </source>
</evidence>
<accession>A0A8J3E1N9</accession>
<comment type="caution">
    <text evidence="1">The sequence shown here is derived from an EMBL/GenBank/DDBJ whole genome shotgun (WGS) entry which is preliminary data.</text>
</comment>
<proteinExistence type="predicted"/>
<dbReference type="EMBL" id="BMJQ01000001">
    <property type="protein sequence ID" value="GGF01476.1"/>
    <property type="molecule type" value="Genomic_DNA"/>
</dbReference>
<name>A0A8J3E1N9_9PROT</name>
<sequence>MLLALLSAPLAAHAAPTPAAGAAAASIRIGVLRFGTVSWELDVVRRHGFDTAAGVAVEPVEFAAAQATQVALQAGKVDMVALDWLWVSRQRSEGADWCFTPFSNAVGGLVVPAASPIQSVADLPGRKLGVAGSPLDKSWLILRAYAERTHGIDLDTAVDKSFGAPPLIAEELKAGRLDAMLTFWPFVAKAEAAGMRAMLTMDAAISALGISATVPVVGYVFSEKWATRNRAAVDGFLSAVAEARRRLATDDAEWRALAPLTGAADDAELERLKTWYRRGIPTHWGTQEQDAAERLFEVLAEIGGPTLVGAAKTIAPGTFWPGAAY</sequence>
<evidence type="ECO:0000313" key="1">
    <source>
        <dbReference type="EMBL" id="GGF01476.1"/>
    </source>
</evidence>
<dbReference type="PANTHER" id="PTHR30024:SF48">
    <property type="entry name" value="ABC TRANSPORTER SUBSTRATE-BINDING PROTEIN"/>
    <property type="match status" value="1"/>
</dbReference>
<protein>
    <submittedName>
        <fullName evidence="1">ABC transporter substrate-binding protein</fullName>
    </submittedName>
</protein>
<dbReference type="SUPFAM" id="SSF53850">
    <property type="entry name" value="Periplasmic binding protein-like II"/>
    <property type="match status" value="1"/>
</dbReference>
<dbReference type="AlphaFoldDB" id="A0A8J3E1N9"/>
<dbReference type="PANTHER" id="PTHR30024">
    <property type="entry name" value="ALIPHATIC SULFONATES-BINDING PROTEIN-RELATED"/>
    <property type="match status" value="1"/>
</dbReference>
<dbReference type="Pfam" id="PF13379">
    <property type="entry name" value="NMT1_2"/>
    <property type="match status" value="1"/>
</dbReference>
<reference evidence="1" key="2">
    <citation type="submission" date="2020-09" db="EMBL/GenBank/DDBJ databases">
        <authorList>
            <person name="Sun Q."/>
            <person name="Zhou Y."/>
        </authorList>
    </citation>
    <scope>NUCLEOTIDE SEQUENCE</scope>
    <source>
        <strain evidence="1">CGMCC 1.15725</strain>
    </source>
</reference>
<reference evidence="1" key="1">
    <citation type="journal article" date="2014" name="Int. J. Syst. Evol. Microbiol.">
        <title>Complete genome sequence of Corynebacterium casei LMG S-19264T (=DSM 44701T), isolated from a smear-ripened cheese.</title>
        <authorList>
            <consortium name="US DOE Joint Genome Institute (JGI-PGF)"/>
            <person name="Walter F."/>
            <person name="Albersmeier A."/>
            <person name="Kalinowski J."/>
            <person name="Ruckert C."/>
        </authorList>
    </citation>
    <scope>NUCLEOTIDE SEQUENCE</scope>
    <source>
        <strain evidence="1">CGMCC 1.15725</strain>
    </source>
</reference>
<dbReference type="Proteomes" id="UP000646365">
    <property type="component" value="Unassembled WGS sequence"/>
</dbReference>
<organism evidence="1 2">
    <name type="scientific">Aliidongia dinghuensis</name>
    <dbReference type="NCBI Taxonomy" id="1867774"/>
    <lineage>
        <taxon>Bacteria</taxon>
        <taxon>Pseudomonadati</taxon>
        <taxon>Pseudomonadota</taxon>
        <taxon>Alphaproteobacteria</taxon>
        <taxon>Rhodospirillales</taxon>
        <taxon>Dongiaceae</taxon>
        <taxon>Aliidongia</taxon>
    </lineage>
</organism>
<dbReference type="Gene3D" id="3.40.190.10">
    <property type="entry name" value="Periplasmic binding protein-like II"/>
    <property type="match status" value="2"/>
</dbReference>
<gene>
    <name evidence="1" type="ORF">GCM10011611_03740</name>
</gene>
<keyword evidence="2" id="KW-1185">Reference proteome</keyword>